<dbReference type="SUPFAM" id="SSF48350">
    <property type="entry name" value="GTPase activation domain, GAP"/>
    <property type="match status" value="1"/>
</dbReference>
<feature type="region of interest" description="Disordered" evidence="1">
    <location>
        <begin position="225"/>
        <end position="276"/>
    </location>
</feature>
<dbReference type="Gene3D" id="2.20.70.10">
    <property type="match status" value="1"/>
</dbReference>
<evidence type="ECO:0000259" key="3">
    <source>
        <dbReference type="PROSITE" id="PS50238"/>
    </source>
</evidence>
<evidence type="ECO:0000259" key="2">
    <source>
        <dbReference type="PROSITE" id="PS50020"/>
    </source>
</evidence>
<gene>
    <name evidence="5" type="ORF">TcWFU_000752</name>
</gene>
<sequence>MESKANNQDLFEWVELLEPSSQKVIFANLESGEIRWDSPPNARVRPLASEQWWELYDVNTQRHYYHNVRSGKTEWHRPCSGDVIPLSNLQLIKQFANSEGTMDKDIGVMHRYRLCPTSSARNSIHMTPQDHRKISAPVSATPPVSSRHPVAPSPGRPVSHRRRNSQPAHSAPAVACPSPLQQQQSLSRCAADSSILVTANQRVTEWLRSAGSLPEEAEDEAFAASVATQTPQTRWNTARGVPTTNFQPYPPSTTRRTFSTQQIPPSITTPYDRRMVPMVPPPPPPPPLHGRASVDTNATVVAPQESAFANLLYDMSCNVVTPQHPQQNSSTTAVNTEMAALVLTPRAVPRTNLHAVVTAGTMPRLSSTKVHPPSLQPPLPMALVETTVGAPAKMRNGTGAVAVAGVISSSPDTEITTNSASASASASYSGDSEPEEKEPQVACKEASMQANDVSTYSKEDIFEQHPFRPAAVLPVDEYTFTMPRQQQQFHPQAIFYNQQCLPESCNNWNLLSHQHQQQPHSIVVMDEVDQAPPTPPPRLASAMNTMQFSRVPRTTSVATTTTLPADSAIWQNADIPPASGFLPRNHPFRQPLKQSSNTNHALNTVASAEDDNPEDSGLIHTSTRSLLSASSSTHEGAGGGTTRSTHSPLSTSAAPLHPRRSASGGFIGPADSEVASLSSSSATATAARPSIDQPTASTITTSAAIACSGSTHFALISGPYSWPKNLLRQGQDCTTLMSWTKVAFSKRLLAATDKSLQKHIAENFKLIQSFMGDRSAKLSKPDLASIIVQRALSTPGVRDELYAQLCKQTTGNYNADSLMRGWELICICLYFFPPNKVFRDPLHAYLTTRSEALSVALAPPPLSSSISSAAANATSDAPALRPGPSLAAAAALAAGSDPASLISTPVTPAFGVPLADTGGGGGENICETSTDPAPSSEFPYGPWVKLSALHFTRAAPRWFMRSVALGAVRSSVPPSKEELLHVKDFLLKPGIFGSSLEEMMKIQSCRFPSLRLPWIQIFLTEELLRLNGAKAEGIFRVSADQDVLTSVRFQLEKLFEVFRVLEVASRDPISTFAIVRPPPRGWSHSQQVFSPEPLSTTPPAPSGPIPTRGALLHCPALTGPFSLPLKPSPIPSHPAEYMLLTPRSLWPGDLTSFGEASGSGSSSVVGSGNNEKGSFLDPHLAAALLKLWLREMATPLVPPALTVEVFAAAVEAESFEKSVGAAPLGAKPIEKCCAMVRRLPGINRRVLLYLIKLCQHLVRPENACTSLMDARNLATVIAPNLFRSASNNPSEMLNSVQSQTAFTRLLICHLNVDAEAALLNATAPDAAVEADYEVETVAEAVPCNVHPPPR</sequence>
<dbReference type="InterPro" id="IPR036020">
    <property type="entry name" value="WW_dom_sf"/>
</dbReference>
<feature type="region of interest" description="Disordered" evidence="1">
    <location>
        <begin position="121"/>
        <end position="179"/>
    </location>
</feature>
<dbReference type="InterPro" id="IPR000857">
    <property type="entry name" value="MyTH4_dom"/>
</dbReference>
<dbReference type="Gene3D" id="1.10.555.10">
    <property type="entry name" value="Rho GTPase activation protein"/>
    <property type="match status" value="1"/>
</dbReference>
<dbReference type="PROSITE" id="PS50020">
    <property type="entry name" value="WW_DOMAIN_2"/>
    <property type="match status" value="1"/>
</dbReference>
<feature type="compositionally biased region" description="Polar residues" evidence="1">
    <location>
        <begin position="642"/>
        <end position="653"/>
    </location>
</feature>
<dbReference type="InterPro" id="IPR001202">
    <property type="entry name" value="WW_dom"/>
</dbReference>
<feature type="domain" description="MyTH4" evidence="4">
    <location>
        <begin position="739"/>
        <end position="893"/>
    </location>
</feature>
<dbReference type="Proteomes" id="UP001651158">
    <property type="component" value="Unassembled WGS sequence"/>
</dbReference>
<dbReference type="Pfam" id="PF00620">
    <property type="entry name" value="RhoGAP"/>
    <property type="match status" value="1"/>
</dbReference>
<dbReference type="Pfam" id="PF00784">
    <property type="entry name" value="MyTH4"/>
    <property type="match status" value="1"/>
</dbReference>
<name>A0ABR4QNU7_9CEST</name>
<dbReference type="SMART" id="SM00324">
    <property type="entry name" value="RhoGAP"/>
    <property type="match status" value="1"/>
</dbReference>
<reference evidence="5 6" key="1">
    <citation type="journal article" date="2022" name="Front. Cell. Infect. Microbiol.">
        <title>The Genomes of Two Strains of Taenia crassiceps the Animal Model for the Study of Human Cysticercosis.</title>
        <authorList>
            <person name="Bobes R.J."/>
            <person name="Estrada K."/>
            <person name="Rios-Valencia D.G."/>
            <person name="Calderon-Gallegos A."/>
            <person name="de la Torre P."/>
            <person name="Carrero J.C."/>
            <person name="Sanchez-Flores A."/>
            <person name="Laclette J.P."/>
        </authorList>
    </citation>
    <scope>NUCLEOTIDE SEQUENCE [LARGE SCALE GENOMIC DNA]</scope>
    <source>
        <strain evidence="5">WFUcys</strain>
    </source>
</reference>
<feature type="domain" description="Rho-GAP" evidence="3">
    <location>
        <begin position="1123"/>
        <end position="1314"/>
    </location>
</feature>
<feature type="region of interest" description="Disordered" evidence="1">
    <location>
        <begin position="411"/>
        <end position="441"/>
    </location>
</feature>
<dbReference type="SUPFAM" id="SSF51045">
    <property type="entry name" value="WW domain"/>
    <property type="match status" value="1"/>
</dbReference>
<dbReference type="PANTHER" id="PTHR45876:SF8">
    <property type="entry name" value="FI04035P"/>
    <property type="match status" value="1"/>
</dbReference>
<dbReference type="PROSITE" id="PS51016">
    <property type="entry name" value="MYTH4"/>
    <property type="match status" value="1"/>
</dbReference>
<dbReference type="InterPro" id="IPR000198">
    <property type="entry name" value="RhoGAP_dom"/>
</dbReference>
<evidence type="ECO:0000256" key="1">
    <source>
        <dbReference type="SAM" id="MobiDB-lite"/>
    </source>
</evidence>
<organism evidence="5 6">
    <name type="scientific">Taenia crassiceps</name>
    <dbReference type="NCBI Taxonomy" id="6207"/>
    <lineage>
        <taxon>Eukaryota</taxon>
        <taxon>Metazoa</taxon>
        <taxon>Spiralia</taxon>
        <taxon>Lophotrochozoa</taxon>
        <taxon>Platyhelminthes</taxon>
        <taxon>Cestoda</taxon>
        <taxon>Eucestoda</taxon>
        <taxon>Cyclophyllidea</taxon>
        <taxon>Taeniidae</taxon>
        <taxon>Taenia</taxon>
    </lineage>
</organism>
<feature type="compositionally biased region" description="Low complexity" evidence="1">
    <location>
        <begin position="135"/>
        <end position="146"/>
    </location>
</feature>
<feature type="region of interest" description="Disordered" evidence="1">
    <location>
        <begin position="625"/>
        <end position="669"/>
    </location>
</feature>
<dbReference type="Gene3D" id="1.25.40.530">
    <property type="entry name" value="MyTH4 domain"/>
    <property type="match status" value="1"/>
</dbReference>
<evidence type="ECO:0000313" key="5">
    <source>
        <dbReference type="EMBL" id="KAL5111238.1"/>
    </source>
</evidence>
<evidence type="ECO:0000259" key="4">
    <source>
        <dbReference type="PROSITE" id="PS51016"/>
    </source>
</evidence>
<accession>A0ABR4QNU7</accession>
<comment type="caution">
    <text evidence="5">The sequence shown here is derived from an EMBL/GenBank/DDBJ whole genome shotgun (WGS) entry which is preliminary data.</text>
</comment>
<dbReference type="InterPro" id="IPR008936">
    <property type="entry name" value="Rho_GTPase_activation_prot"/>
</dbReference>
<feature type="compositionally biased region" description="Polar residues" evidence="1">
    <location>
        <begin position="226"/>
        <end position="269"/>
    </location>
</feature>
<evidence type="ECO:0000313" key="6">
    <source>
        <dbReference type="Proteomes" id="UP001651158"/>
    </source>
</evidence>
<feature type="domain" description="WW" evidence="2">
    <location>
        <begin position="53"/>
        <end position="80"/>
    </location>
</feature>
<dbReference type="PROSITE" id="PS50238">
    <property type="entry name" value="RHOGAP"/>
    <property type="match status" value="1"/>
</dbReference>
<protein>
    <submittedName>
        <fullName evidence="5">Rho GTPase-activating protein 39</fullName>
    </submittedName>
</protein>
<keyword evidence="6" id="KW-1185">Reference proteome</keyword>
<dbReference type="EMBL" id="JAKROA010000001">
    <property type="protein sequence ID" value="KAL5111238.1"/>
    <property type="molecule type" value="Genomic_DNA"/>
</dbReference>
<dbReference type="SMART" id="SM00139">
    <property type="entry name" value="MyTH4"/>
    <property type="match status" value="1"/>
</dbReference>
<dbReference type="PANTHER" id="PTHR45876">
    <property type="entry name" value="FI04035P"/>
    <property type="match status" value="1"/>
</dbReference>
<feature type="compositionally biased region" description="Low complexity" evidence="1">
    <location>
        <begin position="419"/>
        <end position="429"/>
    </location>
</feature>
<dbReference type="InterPro" id="IPR038185">
    <property type="entry name" value="MyTH4_dom_sf"/>
</dbReference>
<proteinExistence type="predicted"/>